<name>A0A5M3WKK6_9ACTN</name>
<evidence type="ECO:0000313" key="1">
    <source>
        <dbReference type="EMBL" id="GES08960.1"/>
    </source>
</evidence>
<accession>A0A5M3WKK6</accession>
<evidence type="ECO:0000313" key="2">
    <source>
        <dbReference type="Proteomes" id="UP000331127"/>
    </source>
</evidence>
<dbReference type="GO" id="GO:0016491">
    <property type="term" value="F:oxidoreductase activity"/>
    <property type="evidence" value="ECO:0007669"/>
    <property type="project" value="InterPro"/>
</dbReference>
<dbReference type="EMBL" id="BLAE01000013">
    <property type="protein sequence ID" value="GES08960.1"/>
    <property type="molecule type" value="Genomic_DNA"/>
</dbReference>
<comment type="caution">
    <text evidence="1">The sequence shown here is derived from an EMBL/GenBank/DDBJ whole genome shotgun (WGS) entry which is preliminary data.</text>
</comment>
<protein>
    <recommendedName>
        <fullName evidence="3">Nitroreductase</fullName>
    </recommendedName>
</protein>
<dbReference type="Pfam" id="PF04075">
    <property type="entry name" value="F420H2_quin_red"/>
    <property type="match status" value="1"/>
</dbReference>
<evidence type="ECO:0008006" key="3">
    <source>
        <dbReference type="Google" id="ProtNLM"/>
    </source>
</evidence>
<dbReference type="InterPro" id="IPR012349">
    <property type="entry name" value="Split_barrel_FMN-bd"/>
</dbReference>
<dbReference type="Proteomes" id="UP000331127">
    <property type="component" value="Unassembled WGS sequence"/>
</dbReference>
<proteinExistence type="predicted"/>
<dbReference type="AlphaFoldDB" id="A0A5M3WKK6"/>
<gene>
    <name evidence="1" type="ORF">Amac_025560</name>
</gene>
<reference evidence="1 2" key="1">
    <citation type="submission" date="2019-10" db="EMBL/GenBank/DDBJ databases">
        <title>Whole genome shotgun sequence of Acrocarpospora macrocephala NBRC 16266.</title>
        <authorList>
            <person name="Ichikawa N."/>
            <person name="Kimura A."/>
            <person name="Kitahashi Y."/>
            <person name="Komaki H."/>
            <person name="Oguchi A."/>
        </authorList>
    </citation>
    <scope>NUCLEOTIDE SEQUENCE [LARGE SCALE GENOMIC DNA]</scope>
    <source>
        <strain evidence="1 2">NBRC 16266</strain>
    </source>
</reference>
<organism evidence="1 2">
    <name type="scientific">Acrocarpospora macrocephala</name>
    <dbReference type="NCBI Taxonomy" id="150177"/>
    <lineage>
        <taxon>Bacteria</taxon>
        <taxon>Bacillati</taxon>
        <taxon>Actinomycetota</taxon>
        <taxon>Actinomycetes</taxon>
        <taxon>Streptosporangiales</taxon>
        <taxon>Streptosporangiaceae</taxon>
        <taxon>Acrocarpospora</taxon>
    </lineage>
</organism>
<keyword evidence="2" id="KW-1185">Reference proteome</keyword>
<dbReference type="InterPro" id="IPR004378">
    <property type="entry name" value="F420H2_quin_Rdtase"/>
</dbReference>
<sequence length="159" mass="17478">MIRSLLYSLKRRMYPANRPGRLARAMNRMDARQFGAGLLSPRRAVTLEVRGRTSGRLVSVPVVVADYEGERYLVSMLGEDANWVRNVRAAGGRAVLRRGTAEHVTLEEVEIGARAPIIRRYLALAPGARPHIPAEKTAPLASFAAVAASHPVFRITPAR</sequence>
<dbReference type="Gene3D" id="2.30.110.10">
    <property type="entry name" value="Electron Transport, Fmn-binding Protein, Chain A"/>
    <property type="match status" value="1"/>
</dbReference>
<dbReference type="RefSeq" id="WP_218041041.1">
    <property type="nucleotide sequence ID" value="NZ_BAAAHL010000065.1"/>
</dbReference>